<protein>
    <submittedName>
        <fullName evidence="3">GTPase-activating protein CdGAPr</fullName>
    </submittedName>
</protein>
<name>A0A1C7NK42_9FUNG</name>
<dbReference type="SMART" id="SM00324">
    <property type="entry name" value="RhoGAP"/>
    <property type="match status" value="1"/>
</dbReference>
<dbReference type="Proteomes" id="UP000093000">
    <property type="component" value="Unassembled WGS sequence"/>
</dbReference>
<organism evidence="3 4">
    <name type="scientific">Choanephora cucurbitarum</name>
    <dbReference type="NCBI Taxonomy" id="101091"/>
    <lineage>
        <taxon>Eukaryota</taxon>
        <taxon>Fungi</taxon>
        <taxon>Fungi incertae sedis</taxon>
        <taxon>Mucoromycota</taxon>
        <taxon>Mucoromycotina</taxon>
        <taxon>Mucoromycetes</taxon>
        <taxon>Mucorales</taxon>
        <taxon>Mucorineae</taxon>
        <taxon>Choanephoraceae</taxon>
        <taxon>Choanephoroideae</taxon>
        <taxon>Choanephora</taxon>
    </lineage>
</organism>
<dbReference type="SUPFAM" id="SSF48350">
    <property type="entry name" value="GTPase activation domain, GAP"/>
    <property type="match status" value="1"/>
</dbReference>
<dbReference type="STRING" id="101091.A0A1C7NK42"/>
<dbReference type="OrthoDB" id="79452at2759"/>
<dbReference type="CDD" id="cd00159">
    <property type="entry name" value="RhoGAP"/>
    <property type="match status" value="1"/>
</dbReference>
<dbReference type="EMBL" id="LUGH01000099">
    <property type="protein sequence ID" value="OBZ89368.1"/>
    <property type="molecule type" value="Genomic_DNA"/>
</dbReference>
<accession>A0A1C7NK42</accession>
<dbReference type="InParanoid" id="A0A1C7NK42"/>
<keyword evidence="4" id="KW-1185">Reference proteome</keyword>
<proteinExistence type="predicted"/>
<comment type="caution">
    <text evidence="3">The sequence shown here is derived from an EMBL/GenBank/DDBJ whole genome shotgun (WGS) entry which is preliminary data.</text>
</comment>
<dbReference type="PANTHER" id="PTHR23176">
    <property type="entry name" value="RHO/RAC/CDC GTPASE-ACTIVATING PROTEIN"/>
    <property type="match status" value="1"/>
</dbReference>
<sequence>MIQFLPLFGSPLVTALARSSFTTSSGLSIPGILAKCFQEIEQKGLDIEGIFRKSGSTAIINQLQSEFEDDQSPFLVNIPPTVTVHSLTGLFKRYLQLLPEPVIPRQHQPLFLEVFVDQEHYSKETLKRRLKEACKKLPYEHLHLLQFLIDVAYKIQLHQEKNQMSVESLAIIFAPTCIRLDGLSQLMPDRSIDNNFCPSYNSLPLLMDKGHLFQKARELLLSSLKKRPSKEPKNRKLVFSTTSIPNTINPKKKKRYSSSSSIFSLKYKPNDLLQLDLVKESSTWIRIFEFMMTYPEVFATLTNPTQSQKYSKKSPTKERRNINLKIDTQFRKNSTYKTLSPRLKSDAHWASPFSQQERKLLIDVNLLEFKESRELIQTFESLEFTPKVDRLPTPRIIRKAENEGKVTPMHTALDTHSKYIRTLQNWKLREEENPSIIIPQEVQLPKKKRSTRSNHQVAQSPLTSDWIKLVQSGLLLDEIDEKQQVSISKS</sequence>
<dbReference type="InterPro" id="IPR050729">
    <property type="entry name" value="Rho-GAP"/>
</dbReference>
<dbReference type="GO" id="GO:0005737">
    <property type="term" value="C:cytoplasm"/>
    <property type="evidence" value="ECO:0007669"/>
    <property type="project" value="TreeGrafter"/>
</dbReference>
<gene>
    <name evidence="3" type="primary">CdGAPr</name>
    <name evidence="3" type="ORF">A0J61_02582</name>
</gene>
<dbReference type="InterPro" id="IPR008936">
    <property type="entry name" value="Rho_GTPase_activation_prot"/>
</dbReference>
<dbReference type="Gene3D" id="1.10.555.10">
    <property type="entry name" value="Rho GTPase activation protein"/>
    <property type="match status" value="1"/>
</dbReference>
<dbReference type="InterPro" id="IPR000198">
    <property type="entry name" value="RhoGAP_dom"/>
</dbReference>
<dbReference type="PANTHER" id="PTHR23176:SF121">
    <property type="entry name" value="RHO-TYPE GTPASE-ACTIVATING PROTEIN 1-RELATED"/>
    <property type="match status" value="1"/>
</dbReference>
<dbReference type="PROSITE" id="PS50238">
    <property type="entry name" value="RHOGAP"/>
    <property type="match status" value="1"/>
</dbReference>
<evidence type="ECO:0000313" key="3">
    <source>
        <dbReference type="EMBL" id="OBZ89368.1"/>
    </source>
</evidence>
<evidence type="ECO:0000313" key="4">
    <source>
        <dbReference type="Proteomes" id="UP000093000"/>
    </source>
</evidence>
<feature type="domain" description="Rho-GAP" evidence="2">
    <location>
        <begin position="10"/>
        <end position="214"/>
    </location>
</feature>
<dbReference type="AlphaFoldDB" id="A0A1C7NK42"/>
<evidence type="ECO:0000259" key="2">
    <source>
        <dbReference type="PROSITE" id="PS50238"/>
    </source>
</evidence>
<dbReference type="Pfam" id="PF00620">
    <property type="entry name" value="RhoGAP"/>
    <property type="match status" value="1"/>
</dbReference>
<keyword evidence="1" id="KW-0343">GTPase activation</keyword>
<evidence type="ECO:0000256" key="1">
    <source>
        <dbReference type="ARBA" id="ARBA00022468"/>
    </source>
</evidence>
<dbReference type="GO" id="GO:0007165">
    <property type="term" value="P:signal transduction"/>
    <property type="evidence" value="ECO:0007669"/>
    <property type="project" value="InterPro"/>
</dbReference>
<dbReference type="GO" id="GO:0005096">
    <property type="term" value="F:GTPase activator activity"/>
    <property type="evidence" value="ECO:0007669"/>
    <property type="project" value="UniProtKB-KW"/>
</dbReference>
<reference evidence="3 4" key="1">
    <citation type="submission" date="2016-03" db="EMBL/GenBank/DDBJ databases">
        <title>Choanephora cucurbitarum.</title>
        <authorList>
            <person name="Min B."/>
            <person name="Park H."/>
            <person name="Park J.-H."/>
            <person name="Shin H.-D."/>
            <person name="Choi I.-G."/>
        </authorList>
    </citation>
    <scope>NUCLEOTIDE SEQUENCE [LARGE SCALE GENOMIC DNA]</scope>
    <source>
        <strain evidence="3 4">KUS-F28377</strain>
    </source>
</reference>